<accession>A0ABP0M278</accession>
<dbReference type="InterPro" id="IPR001478">
    <property type="entry name" value="PDZ"/>
</dbReference>
<dbReference type="Gene3D" id="2.30.42.10">
    <property type="match status" value="1"/>
</dbReference>
<evidence type="ECO:0000259" key="2">
    <source>
        <dbReference type="SMART" id="SM00228"/>
    </source>
</evidence>
<dbReference type="SMART" id="SM00228">
    <property type="entry name" value="PDZ"/>
    <property type="match status" value="2"/>
</dbReference>
<feature type="region of interest" description="Disordered" evidence="1">
    <location>
        <begin position="652"/>
        <end position="691"/>
    </location>
</feature>
<proteinExistence type="predicted"/>
<gene>
    <name evidence="3" type="ORF">SCF082_LOCUS25598</name>
</gene>
<protein>
    <recommendedName>
        <fullName evidence="2">PDZ domain-containing protein</fullName>
    </recommendedName>
</protein>
<dbReference type="SUPFAM" id="SSF50156">
    <property type="entry name" value="PDZ domain-like"/>
    <property type="match status" value="1"/>
</dbReference>
<comment type="caution">
    <text evidence="3">The sequence shown here is derived from an EMBL/GenBank/DDBJ whole genome shotgun (WGS) entry which is preliminary data.</text>
</comment>
<reference evidence="3 4" key="1">
    <citation type="submission" date="2024-02" db="EMBL/GenBank/DDBJ databases">
        <authorList>
            <person name="Chen Y."/>
            <person name="Shah S."/>
            <person name="Dougan E. K."/>
            <person name="Thang M."/>
            <person name="Chan C."/>
        </authorList>
    </citation>
    <scope>NUCLEOTIDE SEQUENCE [LARGE SCALE GENOMIC DNA]</scope>
</reference>
<evidence type="ECO:0000256" key="1">
    <source>
        <dbReference type="SAM" id="MobiDB-lite"/>
    </source>
</evidence>
<keyword evidence="4" id="KW-1185">Reference proteome</keyword>
<dbReference type="CDD" id="cd00136">
    <property type="entry name" value="PDZ_canonical"/>
    <property type="match status" value="1"/>
</dbReference>
<dbReference type="InterPro" id="IPR036034">
    <property type="entry name" value="PDZ_sf"/>
</dbReference>
<dbReference type="Pfam" id="PF00595">
    <property type="entry name" value="PDZ"/>
    <property type="match status" value="1"/>
</dbReference>
<evidence type="ECO:0000313" key="3">
    <source>
        <dbReference type="EMBL" id="CAK9045278.1"/>
    </source>
</evidence>
<feature type="domain" description="PDZ" evidence="2">
    <location>
        <begin position="104"/>
        <end position="176"/>
    </location>
</feature>
<organism evidence="3 4">
    <name type="scientific">Durusdinium trenchii</name>
    <dbReference type="NCBI Taxonomy" id="1381693"/>
    <lineage>
        <taxon>Eukaryota</taxon>
        <taxon>Sar</taxon>
        <taxon>Alveolata</taxon>
        <taxon>Dinophyceae</taxon>
        <taxon>Suessiales</taxon>
        <taxon>Symbiodiniaceae</taxon>
        <taxon>Durusdinium</taxon>
    </lineage>
</organism>
<dbReference type="Proteomes" id="UP001642464">
    <property type="component" value="Unassembled WGS sequence"/>
</dbReference>
<feature type="domain" description="PDZ" evidence="2">
    <location>
        <begin position="14"/>
        <end position="77"/>
    </location>
</feature>
<feature type="compositionally biased region" description="Basic residues" evidence="1">
    <location>
        <begin position="668"/>
        <end position="678"/>
    </location>
</feature>
<feature type="non-terminal residue" evidence="3">
    <location>
        <position position="880"/>
    </location>
</feature>
<dbReference type="EMBL" id="CAXAMM010019269">
    <property type="protein sequence ID" value="CAK9045278.1"/>
    <property type="molecule type" value="Genomic_DNA"/>
</dbReference>
<feature type="compositionally biased region" description="Basic and acidic residues" evidence="1">
    <location>
        <begin position="682"/>
        <end position="691"/>
    </location>
</feature>
<evidence type="ECO:0000313" key="4">
    <source>
        <dbReference type="Proteomes" id="UP001642464"/>
    </source>
</evidence>
<sequence>MASVQTLHLPDKDAKLGCGFDSTCREVTKVQPGSLADQHGVAPGFILMSINGDDSLTGDIKEKLKARPVTLQLGPKEAKEVVTEASPHSPPEPEGVVTLVAMEGSLGFGVSAFPPVETKIWVKKVEPEGWAAQHGVKEGFQLLKVQGQEASSMSNEAFRSAMKSVRPLELTFQRLGLNKPFDKNQIFCEPSTPVAAKVAVAMGSGASAGTAESLPWPPGYRVAIYPGATLPTGLSLGAPVASSEKGMGFWRLGGEAKARLRILEDPGKLLELKEPFTVGVCFRAGEHRVLGWDSVLQGDDNKHWLAFRSDENKLGLLKGDDYEELPAEFLQQGWVQVFLRSVEGGTSVLAVDAEGLLDLGLCPVSLLGSKLRACGWASNELDLAALVLWDRCLSWTELQTSLAPAVVAAPEAVHVLGSSITGQVVDLEGHPVSNVNIKWKMNACTSDLEGHFQMDDDSTDVPDTVLREVSGCSTVSFECEGFAPTTMKASESFQVVLRPLSATATMDPKEGGLVEDPKSGSSLTVPKDALAYPDGRPATGPVTLRLSCLDVTDPKALASMPGDFTAQAADGSTVMLESLGAAWINATDEQGEELQVREGSEMILDLHTTATANAQKLGATAELWSFDEQSGQWRAEVADLELDGVPAENSLRSTARSAVTEEASAAGRRSRPRKKKMGPGKFAKEGDYDPDAREAGWITPEAFMQKLQQEGEKSLAAPVKKFGYWNMDLAYSSPNKAVLLQGTVVDKNSKPMPTVQIWGTGKSYYGRSPDTTSGEGRFEALMVQFESSVDIEVQYHQPATTDQKIEVFYAGGKLPAHNPSTHRLKYVPGIYVKDKACDHKWTQPIHVTGQPPATIEWDEKRRRWSHSIFDKVLFCLPGEE</sequence>
<name>A0ABP0M278_9DINO</name>